<accession>A0A0K2TDU2</accession>
<dbReference type="AlphaFoldDB" id="A0A0K2TDU2"/>
<name>A0A0K2TDU2_LEPSM</name>
<organism evidence="1">
    <name type="scientific">Lepeophtheirus salmonis</name>
    <name type="common">Salmon louse</name>
    <name type="synonym">Caligus salmonis</name>
    <dbReference type="NCBI Taxonomy" id="72036"/>
    <lineage>
        <taxon>Eukaryota</taxon>
        <taxon>Metazoa</taxon>
        <taxon>Ecdysozoa</taxon>
        <taxon>Arthropoda</taxon>
        <taxon>Crustacea</taxon>
        <taxon>Multicrustacea</taxon>
        <taxon>Hexanauplia</taxon>
        <taxon>Copepoda</taxon>
        <taxon>Siphonostomatoida</taxon>
        <taxon>Caligidae</taxon>
        <taxon>Lepeophtheirus</taxon>
    </lineage>
</organism>
<feature type="non-terminal residue" evidence="1">
    <location>
        <position position="1"/>
    </location>
</feature>
<proteinExistence type="predicted"/>
<protein>
    <submittedName>
        <fullName evidence="1">Uncharacterized protein</fullName>
    </submittedName>
</protein>
<dbReference type="EMBL" id="HACA01006260">
    <property type="protein sequence ID" value="CDW23621.1"/>
    <property type="molecule type" value="Transcribed_RNA"/>
</dbReference>
<reference evidence="1" key="1">
    <citation type="submission" date="2014-05" db="EMBL/GenBank/DDBJ databases">
        <authorList>
            <person name="Chronopoulou M."/>
        </authorList>
    </citation>
    <scope>NUCLEOTIDE SEQUENCE</scope>
    <source>
        <tissue evidence="1">Whole organism</tissue>
    </source>
</reference>
<evidence type="ECO:0000313" key="1">
    <source>
        <dbReference type="EMBL" id="CDW23621.1"/>
    </source>
</evidence>
<sequence length="57" mass="6881">LQKSKHERINFLWIDKTEYSHDYKTINPVKSYVACKYKCSRGSSTLHWAELLHIRRT</sequence>